<dbReference type="Gramene" id="OB08G23450.1">
    <property type="protein sequence ID" value="OB08G23450.1"/>
    <property type="gene ID" value="OB08G23450"/>
</dbReference>
<accession>J3MTB5</accession>
<proteinExistence type="predicted"/>
<dbReference type="HOGENOM" id="CLU_2472676_0_0_1"/>
<evidence type="ECO:0000313" key="2">
    <source>
        <dbReference type="Proteomes" id="UP000006038"/>
    </source>
</evidence>
<reference evidence="1" key="2">
    <citation type="submission" date="2013-04" db="UniProtKB">
        <authorList>
            <consortium name="EnsemblPlants"/>
        </authorList>
    </citation>
    <scope>IDENTIFICATION</scope>
</reference>
<dbReference type="AlphaFoldDB" id="J3MTB5"/>
<keyword evidence="2" id="KW-1185">Reference proteome</keyword>
<dbReference type="Proteomes" id="UP000006038">
    <property type="component" value="Chromosome 8"/>
</dbReference>
<organism evidence="1">
    <name type="scientific">Oryza brachyantha</name>
    <name type="common">malo sina</name>
    <dbReference type="NCBI Taxonomy" id="4533"/>
    <lineage>
        <taxon>Eukaryota</taxon>
        <taxon>Viridiplantae</taxon>
        <taxon>Streptophyta</taxon>
        <taxon>Embryophyta</taxon>
        <taxon>Tracheophyta</taxon>
        <taxon>Spermatophyta</taxon>
        <taxon>Magnoliopsida</taxon>
        <taxon>Liliopsida</taxon>
        <taxon>Poales</taxon>
        <taxon>Poaceae</taxon>
        <taxon>BOP clade</taxon>
        <taxon>Oryzoideae</taxon>
        <taxon>Oryzeae</taxon>
        <taxon>Oryzinae</taxon>
        <taxon>Oryza</taxon>
    </lineage>
</organism>
<sequence length="88" mass="10092">MYGNPFHEEFWVFGCATQTPPSLYFSSHILKYWVKLISIFAFQISVITCYRYVDLIGSCCIIIIGNLVGNMTEKPKQTCNDAIFFHIG</sequence>
<reference evidence="1" key="1">
    <citation type="journal article" date="2013" name="Nat. Commun.">
        <title>Whole-genome sequencing of Oryza brachyantha reveals mechanisms underlying Oryza genome evolution.</title>
        <authorList>
            <person name="Chen J."/>
            <person name="Huang Q."/>
            <person name="Gao D."/>
            <person name="Wang J."/>
            <person name="Lang Y."/>
            <person name="Liu T."/>
            <person name="Li B."/>
            <person name="Bai Z."/>
            <person name="Luis Goicoechea J."/>
            <person name="Liang C."/>
            <person name="Chen C."/>
            <person name="Zhang W."/>
            <person name="Sun S."/>
            <person name="Liao Y."/>
            <person name="Zhang X."/>
            <person name="Yang L."/>
            <person name="Song C."/>
            <person name="Wang M."/>
            <person name="Shi J."/>
            <person name="Liu G."/>
            <person name="Liu J."/>
            <person name="Zhou H."/>
            <person name="Zhou W."/>
            <person name="Yu Q."/>
            <person name="An N."/>
            <person name="Chen Y."/>
            <person name="Cai Q."/>
            <person name="Wang B."/>
            <person name="Liu B."/>
            <person name="Min J."/>
            <person name="Huang Y."/>
            <person name="Wu H."/>
            <person name="Li Z."/>
            <person name="Zhang Y."/>
            <person name="Yin Y."/>
            <person name="Song W."/>
            <person name="Jiang J."/>
            <person name="Jackson S.A."/>
            <person name="Wing R.A."/>
            <person name="Wang J."/>
            <person name="Chen M."/>
        </authorList>
    </citation>
    <scope>NUCLEOTIDE SEQUENCE [LARGE SCALE GENOMIC DNA]</scope>
    <source>
        <strain evidence="1">cv. IRGC 101232</strain>
    </source>
</reference>
<name>J3MTB5_ORYBR</name>
<evidence type="ECO:0000313" key="1">
    <source>
        <dbReference type="EnsemblPlants" id="OB08G23450.1"/>
    </source>
</evidence>
<protein>
    <submittedName>
        <fullName evidence="1">Uncharacterized protein</fullName>
    </submittedName>
</protein>
<dbReference type="EnsemblPlants" id="OB08G23450.1">
    <property type="protein sequence ID" value="OB08G23450.1"/>
    <property type="gene ID" value="OB08G23450"/>
</dbReference>